<evidence type="ECO:0000313" key="2">
    <source>
        <dbReference type="Proteomes" id="UP000297703"/>
    </source>
</evidence>
<reference evidence="1 2" key="2">
    <citation type="submission" date="2019-04" db="EMBL/GenBank/DDBJ databases">
        <title>The genome sequence of big-headed turtle.</title>
        <authorList>
            <person name="Gong S."/>
        </authorList>
    </citation>
    <scope>NUCLEOTIDE SEQUENCE [LARGE SCALE GENOMIC DNA]</scope>
    <source>
        <strain evidence="1">DO16091913</strain>
        <tissue evidence="1">Muscle</tissue>
    </source>
</reference>
<dbReference type="EMBL" id="QXTE01000014">
    <property type="protein sequence ID" value="TFK13921.1"/>
    <property type="molecule type" value="Genomic_DNA"/>
</dbReference>
<accession>A0A4D9ER76</accession>
<protein>
    <submittedName>
        <fullName evidence="1">Neurochondrin</fullName>
    </submittedName>
</protein>
<reference evidence="1 2" key="1">
    <citation type="submission" date="2019-04" db="EMBL/GenBank/DDBJ databases">
        <title>Draft genome of the big-headed turtle Platysternon megacephalum.</title>
        <authorList>
            <person name="Gong S."/>
        </authorList>
    </citation>
    <scope>NUCLEOTIDE SEQUENCE [LARGE SCALE GENOMIC DNA]</scope>
    <source>
        <strain evidence="1">DO16091913</strain>
        <tissue evidence="1">Muscle</tissue>
    </source>
</reference>
<organism evidence="1 2">
    <name type="scientific">Platysternon megacephalum</name>
    <name type="common">big-headed turtle</name>
    <dbReference type="NCBI Taxonomy" id="55544"/>
    <lineage>
        <taxon>Eukaryota</taxon>
        <taxon>Metazoa</taxon>
        <taxon>Chordata</taxon>
        <taxon>Craniata</taxon>
        <taxon>Vertebrata</taxon>
        <taxon>Euteleostomi</taxon>
        <taxon>Archelosauria</taxon>
        <taxon>Testudinata</taxon>
        <taxon>Testudines</taxon>
        <taxon>Cryptodira</taxon>
        <taxon>Durocryptodira</taxon>
        <taxon>Testudinoidea</taxon>
        <taxon>Platysternidae</taxon>
        <taxon>Platysternon</taxon>
    </lineage>
</organism>
<name>A0A4D9ER76_9SAUR</name>
<sequence>MCTPQHVGKGEQVHVELPFRGKGFDAGPPGAAGAGCLGGQGQRGLCSAAISRCWEGSKQGLCARPGAGQPLGTRARDGPSGSEALAGCVRVEKWRELPPPQPAGPEGLGRRPLPAVPGLWCPCPV</sequence>
<proteinExistence type="predicted"/>
<comment type="caution">
    <text evidence="1">The sequence shown here is derived from an EMBL/GenBank/DDBJ whole genome shotgun (WGS) entry which is preliminary data.</text>
</comment>
<keyword evidence="2" id="KW-1185">Reference proteome</keyword>
<evidence type="ECO:0000313" key="1">
    <source>
        <dbReference type="EMBL" id="TFK13921.1"/>
    </source>
</evidence>
<dbReference type="AlphaFoldDB" id="A0A4D9ER76"/>
<gene>
    <name evidence="1" type="ORF">DR999_PMT02951</name>
</gene>
<dbReference type="Proteomes" id="UP000297703">
    <property type="component" value="Unassembled WGS sequence"/>
</dbReference>